<evidence type="ECO:0000256" key="3">
    <source>
        <dbReference type="SAM" id="SignalP"/>
    </source>
</evidence>
<evidence type="ECO:0000256" key="2">
    <source>
        <dbReference type="SAM" id="MobiDB-lite"/>
    </source>
</evidence>
<dbReference type="Pfam" id="PF01835">
    <property type="entry name" value="MG2"/>
    <property type="match status" value="1"/>
</dbReference>
<keyword evidence="3" id="KW-0732">Signal</keyword>
<feature type="region of interest" description="Disordered" evidence="2">
    <location>
        <begin position="1189"/>
        <end position="1223"/>
    </location>
</feature>
<evidence type="ECO:0000256" key="1">
    <source>
        <dbReference type="ARBA" id="ARBA00010556"/>
    </source>
</evidence>
<evidence type="ECO:0008006" key="8">
    <source>
        <dbReference type="Google" id="ProtNLM"/>
    </source>
</evidence>
<comment type="caution">
    <text evidence="6">The sequence shown here is derived from an EMBL/GenBank/DDBJ whole genome shotgun (WGS) entry which is preliminary data.</text>
</comment>
<dbReference type="EMBL" id="RAWM01000096">
    <property type="protein sequence ID" value="RKH63495.1"/>
    <property type="molecule type" value="Genomic_DNA"/>
</dbReference>
<dbReference type="Pfam" id="PF07703">
    <property type="entry name" value="A2M_BRD"/>
    <property type="match status" value="1"/>
</dbReference>
<dbReference type="InterPro" id="IPR011625">
    <property type="entry name" value="A2M_N_BRD"/>
</dbReference>
<dbReference type="Proteomes" id="UP000282656">
    <property type="component" value="Unassembled WGS sequence"/>
</dbReference>
<dbReference type="Gene3D" id="1.50.10.20">
    <property type="match status" value="1"/>
</dbReference>
<dbReference type="PANTHER" id="PTHR40094">
    <property type="entry name" value="ALPHA-2-MACROGLOBULIN HOMOLOG"/>
    <property type="match status" value="1"/>
</dbReference>
<comment type="similarity">
    <text evidence="1">Belongs to the protease inhibitor I39 (alpha-2-macroglobulin) family. Bacterial alpha-2-macroglobulin subfamily.</text>
</comment>
<feature type="chain" id="PRO_5017176707" description="Alpha-2-macroglobulin" evidence="3">
    <location>
        <begin position="28"/>
        <end position="2019"/>
    </location>
</feature>
<accession>A0A3A8QB77</accession>
<evidence type="ECO:0000313" key="7">
    <source>
        <dbReference type="Proteomes" id="UP000282656"/>
    </source>
</evidence>
<evidence type="ECO:0000259" key="5">
    <source>
        <dbReference type="SMART" id="SM01360"/>
    </source>
</evidence>
<dbReference type="Gene3D" id="2.60.40.1930">
    <property type="match status" value="1"/>
</dbReference>
<evidence type="ECO:0000259" key="4">
    <source>
        <dbReference type="SMART" id="SM01359"/>
    </source>
</evidence>
<dbReference type="InterPro" id="IPR047565">
    <property type="entry name" value="Alpha-macroglob_thiol-ester_cl"/>
</dbReference>
<evidence type="ECO:0000313" key="6">
    <source>
        <dbReference type="EMBL" id="RKH63495.1"/>
    </source>
</evidence>
<protein>
    <recommendedName>
        <fullName evidence="8">Alpha-2-macroglobulin</fullName>
    </recommendedName>
</protein>
<dbReference type="RefSeq" id="WP_121771124.1">
    <property type="nucleotide sequence ID" value="NZ_RAWM01000096.1"/>
</dbReference>
<dbReference type="SUPFAM" id="SSF48239">
    <property type="entry name" value="Terpenoid cyclases/Protein prenyltransferases"/>
    <property type="match status" value="1"/>
</dbReference>
<sequence>MSSPPRPRVLAVVPCLLLLLLSSVSVAAPSAKAPPTWKAIDALVEEDKVESAAQGAEARLAAAKAQGDADEWTRALIRTVQLRTRLHGYETTVRFLREQPWPEGLRQQATLHLFYAAVLTHYVEAYRWEIGQREQVVSSGPVDLKAWTKDQLSAEIQRTYAAVWELRQKFGTEPVKVLSEYVEPNTYPEGIRSTVRDAVTYLWVDSLEDTDLWRPEQEQGVYRLELGALLEGTPKVELKDPSAHPLTKVAAVLGDLEAWHLAAGRREAALEARLRRYEVLNTSFADNADHRRIREHLAAHLKGFRDVPWWSKGQHQLAELEQQAGRSITAHTLAKACAEAWPKSMGGAQCAALVAGLEAPELYASVMQVDGPGKRSIQVNHRNVGSLYFRAYAVDVEARLAKPDADLSLFASTAEMNRMVASRKPDAAWSTVLPPTPDFQRHQTFVTPPALKPGAYVIVLSTREDFAKKNSKLLSLPMSVSPWAVTVRKADPNQAELHVVDGATGAGAPNVEVRLVKPDYRTRRFGVVSRRTDANGDLLLTGTDANRYEDMMLVVGRGKGAMVFPGSVYLSPLYASTPQDQALIYTDRAVYRPQQKLLWKVVAYRPEEQSKRYRVLPDSAVTVTLVDSNGQEVAKREARTNAFGSVAGEFDLPSGRPLGQWTVRTSPNGYAGVRVEEYKRPTFEVTLKDAPEALRINRRATFQGEARYYFGLPVTRGAVKWRVSREPVLPRWWFWERIPATTDLVASGTATVGEDGGFTVAFTPEADERLAKAQGMSWRYRVEADLTDEGGETRSASRSFRLGFVSVEGRVDSDVGFVREDVPSEVRLVRSNLDGAPQSGPGRWRLIALKAPARPLMPSEVPVEKPQPLDAEAQERKEVSPTPGDALKARWDTTYDVEQTLQRWGDGAEVAQAAVTHGADGVATVKLPALRAGAYRLRYETTDAFGQKATAQRDFVVAGTRAPAGLPAVLAAERASVRVGEVARLLVASGFEGQPLVMDVYQGRKRIEHRQLTAGQGRAVVELPVTEALRGGFTVVLSLVHDWQSLNFQQTVAVPFDDKELSVEFATFRDTLRPGAKETFRVTVKGPQGAKLEAGAAELLAYMYDQSLNVFGPHTPPQIAQLYPQQSLYVEFRTSGGSFGADWLFDELDRNRPSAPEPSEDSLKFGDGYGLGGPGYGYGYGRGGERMRAAKPGAVMRESADRAAPPPPPPAPAPSAATPPTGGRVLEQKRREVIQIIKGSSGSGESGEQPLRSNFAETAFWIPQLLTGPDGAAVLEFTVPDSVTAWDVWVHALTRDLRGGSTQRSTRSVKELMVRPYLPRFLREGDRADLEVVVNNAGTQTQQGQLTFDIVDPDTQKSLLADFGVKAAVQPFTVAAGKGTHLRFPITTPARVGPVAFRVVAKTGAFSDGELRPLPVLPGRMHLAQSRFAMLNNQDRRTLTFEDLKKSDDPTRVNEQLVVTVDAQLFYSVLQALPYLVDYPYECTEQTLNRFVSTGIVSSLFDKYPAVAKVAKDLSQRNTRLETWDDVDPNRKMALEETPWLNEAKGGKDSDEALLRVLDPKVAQAQRVSAMTKLRKSQNADGGFPWWPGGPSSPYMTLYILHGLSRAMEHGVEVSPSMTEPAWGYLTTQFRNDYANRLMKKDLGWEFLTFLNFVASAYPDARYTGEALTAAERQRVLDFSFKHWKEHSPYLKGYLALTLNRAKRTKDAQKVWDSVMDSAKTSQDLGTYWAPEDRGWLWYNDSTETHAFALRTLSELRPKDPRRAGLVQWLLLDKKVSHWKSTRATAEALYALVNYMEAEGSLAAREELKVTVGPKVVTMAFSPDVYTGKKNQVVLTGSEVNAGTASTVVEKTTPGFAIASATWHFSTEQLPKEERGDFFQVSRRYFVRIREGNQTLLRPLTDGARLRPGDEVEVQLSLRTKHAAEYVHLRDPRAAGLEPENAQSRHKYDLGIVWYEETRDSGTNFFFESLPAGEYTFKYRLRANLAGTFRVGPATVQSMYAPEFTAYSTGTMLTVDKAQ</sequence>
<dbReference type="PANTHER" id="PTHR40094:SF1">
    <property type="entry name" value="UBIQUITIN DOMAIN-CONTAINING PROTEIN"/>
    <property type="match status" value="1"/>
</dbReference>
<dbReference type="InterPro" id="IPR002890">
    <property type="entry name" value="MG2"/>
</dbReference>
<dbReference type="InterPro" id="IPR051802">
    <property type="entry name" value="YfhM-like"/>
</dbReference>
<feature type="signal peptide" evidence="3">
    <location>
        <begin position="1"/>
        <end position="27"/>
    </location>
</feature>
<dbReference type="InterPro" id="IPR001599">
    <property type="entry name" value="Macroglobln_a2"/>
</dbReference>
<feature type="compositionally biased region" description="Pro residues" evidence="2">
    <location>
        <begin position="1204"/>
        <end position="1213"/>
    </location>
</feature>
<dbReference type="GO" id="GO:0004866">
    <property type="term" value="F:endopeptidase inhibitor activity"/>
    <property type="evidence" value="ECO:0007669"/>
    <property type="project" value="InterPro"/>
</dbReference>
<feature type="region of interest" description="Disordered" evidence="2">
    <location>
        <begin position="857"/>
        <end position="887"/>
    </location>
</feature>
<keyword evidence="7" id="KW-1185">Reference proteome</keyword>
<dbReference type="SMART" id="SM01359">
    <property type="entry name" value="A2M_N_2"/>
    <property type="match status" value="1"/>
</dbReference>
<proteinExistence type="inferred from homology"/>
<gene>
    <name evidence="6" type="ORF">D7X96_27655</name>
</gene>
<dbReference type="OrthoDB" id="9767116at2"/>
<dbReference type="Pfam" id="PF17973">
    <property type="entry name" value="bMG10"/>
    <property type="match status" value="1"/>
</dbReference>
<dbReference type="Pfam" id="PF00207">
    <property type="entry name" value="A2M"/>
    <property type="match status" value="1"/>
</dbReference>
<dbReference type="SMART" id="SM01419">
    <property type="entry name" value="Thiol-ester_cl"/>
    <property type="match status" value="1"/>
</dbReference>
<feature type="domain" description="Alpha-2-macroglobulin" evidence="5">
    <location>
        <begin position="1258"/>
        <end position="1348"/>
    </location>
</feature>
<name>A0A3A8QB77_9BACT</name>
<dbReference type="Gene3D" id="2.20.130.20">
    <property type="match status" value="1"/>
</dbReference>
<feature type="domain" description="Alpha-2-macroglobulin bait region" evidence="4">
    <location>
        <begin position="968"/>
        <end position="1111"/>
    </location>
</feature>
<dbReference type="InterPro" id="IPR008930">
    <property type="entry name" value="Terpenoid_cyclase/PrenylTrfase"/>
</dbReference>
<reference evidence="7" key="1">
    <citation type="submission" date="2018-09" db="EMBL/GenBank/DDBJ databases">
        <authorList>
            <person name="Livingstone P.G."/>
            <person name="Whitworth D.E."/>
        </authorList>
    </citation>
    <scope>NUCLEOTIDE SEQUENCE [LARGE SCALE GENOMIC DNA]</scope>
    <source>
        <strain evidence="7">AB047A</strain>
    </source>
</reference>
<organism evidence="6 7">
    <name type="scientific">Corallococcus interemptor</name>
    <dbReference type="NCBI Taxonomy" id="2316720"/>
    <lineage>
        <taxon>Bacteria</taxon>
        <taxon>Pseudomonadati</taxon>
        <taxon>Myxococcota</taxon>
        <taxon>Myxococcia</taxon>
        <taxon>Myxococcales</taxon>
        <taxon>Cystobacterineae</taxon>
        <taxon>Myxococcaceae</taxon>
        <taxon>Corallococcus</taxon>
    </lineage>
</organism>
<dbReference type="SMART" id="SM01360">
    <property type="entry name" value="A2M"/>
    <property type="match status" value="1"/>
</dbReference>
<dbReference type="InterPro" id="IPR041246">
    <property type="entry name" value="Bact_MG10"/>
</dbReference>